<feature type="transmembrane region" description="Helical" evidence="2">
    <location>
        <begin position="17"/>
        <end position="36"/>
    </location>
</feature>
<gene>
    <name evidence="3" type="ORF">COU20_03060</name>
</gene>
<proteinExistence type="predicted"/>
<dbReference type="EMBL" id="PFBM01000018">
    <property type="protein sequence ID" value="PIR82315.1"/>
    <property type="molecule type" value="Genomic_DNA"/>
</dbReference>
<evidence type="ECO:0000256" key="1">
    <source>
        <dbReference type="SAM" id="MobiDB-lite"/>
    </source>
</evidence>
<organism evidence="3 4">
    <name type="scientific">Candidatus Kaiserbacteria bacterium CG10_big_fil_rev_8_21_14_0_10_59_10</name>
    <dbReference type="NCBI Taxonomy" id="1974612"/>
    <lineage>
        <taxon>Bacteria</taxon>
        <taxon>Candidatus Kaiseribacteriota</taxon>
    </lineage>
</organism>
<evidence type="ECO:0000256" key="2">
    <source>
        <dbReference type="SAM" id="Phobius"/>
    </source>
</evidence>
<reference evidence="4" key="1">
    <citation type="submission" date="2017-09" db="EMBL/GenBank/DDBJ databases">
        <title>Depth-based differentiation of microbial function through sediment-hosted aquifers and enrichment of novel symbionts in the deep terrestrial subsurface.</title>
        <authorList>
            <person name="Probst A.J."/>
            <person name="Ladd B."/>
            <person name="Jarett J.K."/>
            <person name="Geller-Mcgrath D.E."/>
            <person name="Sieber C.M.K."/>
            <person name="Emerson J.B."/>
            <person name="Anantharaman K."/>
            <person name="Thomas B.C."/>
            <person name="Malmstrom R."/>
            <person name="Stieglmeier M."/>
            <person name="Klingl A."/>
            <person name="Woyke T."/>
            <person name="Ryan C.M."/>
            <person name="Banfield J.F."/>
        </authorList>
    </citation>
    <scope>NUCLEOTIDE SEQUENCE [LARGE SCALE GENOMIC DNA]</scope>
</reference>
<protein>
    <submittedName>
        <fullName evidence="3">Uncharacterized protein</fullName>
    </submittedName>
</protein>
<evidence type="ECO:0000313" key="3">
    <source>
        <dbReference type="EMBL" id="PIR82315.1"/>
    </source>
</evidence>
<keyword evidence="2" id="KW-0812">Transmembrane</keyword>
<accession>A0A2H0U974</accession>
<keyword evidence="2" id="KW-1133">Transmembrane helix</keyword>
<sequence length="171" mass="17848">MDENQTAAPERANSSKMWLYVAAIAAVAALAAFLVWGGAGGQPSVAGPENEEHAGVAGPSAEEQAPEVEAGLVGEWRSTQDPNFTRAFRADGTVVDRYEGEPAASASGTWTVFTEATAPAGVAIPLNAAGVYLLMNVEGDVLHFQVANVTATELELVYLDRGGVLVFTRVQ</sequence>
<comment type="caution">
    <text evidence="3">The sequence shown here is derived from an EMBL/GenBank/DDBJ whole genome shotgun (WGS) entry which is preliminary data.</text>
</comment>
<feature type="region of interest" description="Disordered" evidence="1">
    <location>
        <begin position="42"/>
        <end position="79"/>
    </location>
</feature>
<keyword evidence="2" id="KW-0472">Membrane</keyword>
<dbReference type="Proteomes" id="UP000231379">
    <property type="component" value="Unassembled WGS sequence"/>
</dbReference>
<name>A0A2H0U974_9BACT</name>
<dbReference type="AlphaFoldDB" id="A0A2H0U974"/>
<evidence type="ECO:0000313" key="4">
    <source>
        <dbReference type="Proteomes" id="UP000231379"/>
    </source>
</evidence>